<dbReference type="GO" id="GO:0005524">
    <property type="term" value="F:ATP binding"/>
    <property type="evidence" value="ECO:0007669"/>
    <property type="project" value="InterPro"/>
</dbReference>
<accession>R1GM79</accession>
<dbReference type="Proteomes" id="UP000013521">
    <property type="component" value="Unassembled WGS sequence"/>
</dbReference>
<feature type="compositionally biased region" description="Basic and acidic residues" evidence="1">
    <location>
        <begin position="303"/>
        <end position="318"/>
    </location>
</feature>
<gene>
    <name evidence="3" type="ORF">UCRNP2_422</name>
</gene>
<reference evidence="4" key="1">
    <citation type="journal article" date="2013" name="Genome Announc.">
        <title>Draft genome sequence of Neofusicoccum parvum isolate UCR-NP2, a fungal vascular pathogen associated with grapevine cankers.</title>
        <authorList>
            <person name="Blanco-Ulate B."/>
            <person name="Rolshausen P."/>
            <person name="Cantu D."/>
        </authorList>
    </citation>
    <scope>NUCLEOTIDE SEQUENCE [LARGE SCALE GENOMIC DNA]</scope>
    <source>
        <strain evidence="4">UCR-NP2</strain>
    </source>
</reference>
<feature type="region of interest" description="Disordered" evidence="1">
    <location>
        <begin position="435"/>
        <end position="474"/>
    </location>
</feature>
<organism evidence="3 4">
    <name type="scientific">Botryosphaeria parva (strain UCR-NP2)</name>
    <name type="common">Grapevine canker fungus</name>
    <name type="synonym">Neofusicoccum parvum</name>
    <dbReference type="NCBI Taxonomy" id="1287680"/>
    <lineage>
        <taxon>Eukaryota</taxon>
        <taxon>Fungi</taxon>
        <taxon>Dikarya</taxon>
        <taxon>Ascomycota</taxon>
        <taxon>Pezizomycotina</taxon>
        <taxon>Dothideomycetes</taxon>
        <taxon>Dothideomycetes incertae sedis</taxon>
        <taxon>Botryosphaeriales</taxon>
        <taxon>Botryosphaeriaceae</taxon>
        <taxon>Neofusicoccum</taxon>
    </lineage>
</organism>
<feature type="domain" description="Protein kinase" evidence="2">
    <location>
        <begin position="1"/>
        <end position="248"/>
    </location>
</feature>
<dbReference type="STRING" id="1287680.R1GM79"/>
<name>R1GM79_BOTPV</name>
<dbReference type="HOGENOM" id="CLU_528903_0_0_1"/>
<feature type="region of interest" description="Disordered" evidence="1">
    <location>
        <begin position="258"/>
        <end position="381"/>
    </location>
</feature>
<evidence type="ECO:0000256" key="1">
    <source>
        <dbReference type="SAM" id="MobiDB-lite"/>
    </source>
</evidence>
<dbReference type="EMBL" id="KB915690">
    <property type="protein sequence ID" value="EOD52785.1"/>
    <property type="molecule type" value="Genomic_DNA"/>
</dbReference>
<feature type="compositionally biased region" description="Basic and acidic residues" evidence="1">
    <location>
        <begin position="330"/>
        <end position="345"/>
    </location>
</feature>
<dbReference type="SUPFAM" id="SSF56112">
    <property type="entry name" value="Protein kinase-like (PK-like)"/>
    <property type="match status" value="1"/>
</dbReference>
<evidence type="ECO:0000313" key="4">
    <source>
        <dbReference type="Proteomes" id="UP000013521"/>
    </source>
</evidence>
<dbReference type="GO" id="GO:0004672">
    <property type="term" value="F:protein kinase activity"/>
    <property type="evidence" value="ECO:0007669"/>
    <property type="project" value="InterPro"/>
</dbReference>
<proteinExistence type="predicted"/>
<dbReference type="Gene3D" id="1.10.510.10">
    <property type="entry name" value="Transferase(Phosphotransferase) domain 1"/>
    <property type="match status" value="1"/>
</dbReference>
<dbReference type="KEGG" id="npa:UCRNP2_422"/>
<feature type="compositionally biased region" description="Basic and acidic residues" evidence="1">
    <location>
        <begin position="261"/>
        <end position="274"/>
    </location>
</feature>
<dbReference type="InterPro" id="IPR011009">
    <property type="entry name" value="Kinase-like_dom_sf"/>
</dbReference>
<evidence type="ECO:0000313" key="3">
    <source>
        <dbReference type="EMBL" id="EOD52785.1"/>
    </source>
</evidence>
<protein>
    <submittedName>
        <fullName evidence="3">Putative rna-binding protein</fullName>
    </submittedName>
</protein>
<feature type="compositionally biased region" description="Basic and acidic residues" evidence="1">
    <location>
        <begin position="281"/>
        <end position="293"/>
    </location>
</feature>
<dbReference type="InterPro" id="IPR000719">
    <property type="entry name" value="Prot_kinase_dom"/>
</dbReference>
<evidence type="ECO:0000259" key="2">
    <source>
        <dbReference type="PROSITE" id="PS50011"/>
    </source>
</evidence>
<dbReference type="OrthoDB" id="310217at2759"/>
<sequence length="515" mass="58521">MQPMYIFKALTEVCLISWNGHAGRGRRPGWDCIVNVDIKPENILLAPPDPKEPLTWARQYPKPKMADFGAAWTTYRGLDDTLNQNVPKHKRRSNPNDFWFRGTTGHMPPELFKHDATAPHTLARYAAARSARIAARLDRDLPLTHGDGTRNDGAGIDAWTMVWQIGMTLWCLMAGERRGGYDERAREFAVDFADDGRDAPARRPPARHPLRPAYSGRLVELAYQCMAFSPEARIGLEDLWGEVLDGLIDAGLSIMAPPDSYRGRGDDRVYDEYSRPSSSYRARDRSSDYDSYRRAPSSHSHSSYHERPDDAYHYDQRRAPRRTSPEYDAYYDRDRPRERYYDDRRRGSHYHPSDRSQSPYRRNEDRHRRRGSHQSDLELYAPDPLNVVRRHAPNAEHDAAFDGQHTQFLLVSGLHMSTDEKALAEGLAQLYKTDEDTSAATGPSQPAPGAGLRSTGLKPTGLKPTSVPRNPGAKKDSLKRVFLIREKRSRLSCGYGLAEFHSKEVGIQKCMSEDV</sequence>
<dbReference type="AlphaFoldDB" id="R1GM79"/>
<dbReference type="PROSITE" id="PS50011">
    <property type="entry name" value="PROTEIN_KINASE_DOM"/>
    <property type="match status" value="1"/>
</dbReference>